<evidence type="ECO:0000313" key="3">
    <source>
        <dbReference type="EMBL" id="SFV38557.1"/>
    </source>
</evidence>
<gene>
    <name evidence="3" type="ORF">SAMN04488557_3728</name>
</gene>
<accession>A0A1I7NV73</accession>
<evidence type="ECO:0000313" key="4">
    <source>
        <dbReference type="Proteomes" id="UP000199423"/>
    </source>
</evidence>
<proteinExistence type="predicted"/>
<protein>
    <recommendedName>
        <fullName evidence="5">Lipoprotein</fullName>
    </recommendedName>
</protein>
<dbReference type="AlphaFoldDB" id="A0A1I7NV73"/>
<dbReference type="PROSITE" id="PS51257">
    <property type="entry name" value="PROKAR_LIPOPROTEIN"/>
    <property type="match status" value="1"/>
</dbReference>
<keyword evidence="4" id="KW-1185">Reference proteome</keyword>
<dbReference type="RefSeq" id="WP_092869265.1">
    <property type="nucleotide sequence ID" value="NZ_FPCH01000004.1"/>
</dbReference>
<feature type="compositionally biased region" description="Gly residues" evidence="1">
    <location>
        <begin position="146"/>
        <end position="159"/>
    </location>
</feature>
<dbReference type="OrthoDB" id="7931658at2"/>
<name>A0A1I7NV73_9HYPH</name>
<keyword evidence="2" id="KW-0732">Signal</keyword>
<evidence type="ECO:0000256" key="1">
    <source>
        <dbReference type="SAM" id="MobiDB-lite"/>
    </source>
</evidence>
<feature type="chain" id="PRO_5011757381" description="Lipoprotein" evidence="2">
    <location>
        <begin position="18"/>
        <end position="175"/>
    </location>
</feature>
<evidence type="ECO:0008006" key="5">
    <source>
        <dbReference type="Google" id="ProtNLM"/>
    </source>
</evidence>
<reference evidence="4" key="1">
    <citation type="submission" date="2016-10" db="EMBL/GenBank/DDBJ databases">
        <authorList>
            <person name="Varghese N."/>
            <person name="Submissions S."/>
        </authorList>
    </citation>
    <scope>NUCLEOTIDE SEQUENCE [LARGE SCALE GENOMIC DNA]</scope>
    <source>
        <strain evidence="4">DSM 1565</strain>
    </source>
</reference>
<organism evidence="3 4">
    <name type="scientific">Hyphomicrobium facile</name>
    <dbReference type="NCBI Taxonomy" id="51670"/>
    <lineage>
        <taxon>Bacteria</taxon>
        <taxon>Pseudomonadati</taxon>
        <taxon>Pseudomonadota</taxon>
        <taxon>Alphaproteobacteria</taxon>
        <taxon>Hyphomicrobiales</taxon>
        <taxon>Hyphomicrobiaceae</taxon>
        <taxon>Hyphomicrobium</taxon>
    </lineage>
</organism>
<evidence type="ECO:0000256" key="2">
    <source>
        <dbReference type="SAM" id="SignalP"/>
    </source>
</evidence>
<feature type="region of interest" description="Disordered" evidence="1">
    <location>
        <begin position="134"/>
        <end position="175"/>
    </location>
</feature>
<dbReference type="STRING" id="51670.SAMN04488557_3728"/>
<dbReference type="EMBL" id="FPCH01000004">
    <property type="protein sequence ID" value="SFV38557.1"/>
    <property type="molecule type" value="Genomic_DNA"/>
</dbReference>
<feature type="signal peptide" evidence="2">
    <location>
        <begin position="1"/>
        <end position="17"/>
    </location>
</feature>
<dbReference type="Proteomes" id="UP000199423">
    <property type="component" value="Unassembled WGS sequence"/>
</dbReference>
<sequence>MKHVRILLVAVSTAALGGCGASLPSLSTGSLLGGGSKAAAENANPNDPVARAMDVAATSARAIKCGYNFDPAKLKNQFLSSETAANPADGAKLTQVYDTAFNGVSKALTEKGADYCSELKVARIKLALTRHLNGDYTPSPPEPTEDGGGLLSGWGGGGSNSSAEGGARMKEVFEH</sequence>